<reference evidence="7 8" key="1">
    <citation type="submission" date="2022-02" db="EMBL/GenBank/DDBJ databases">
        <authorList>
            <person name="Zhuang L."/>
        </authorList>
    </citation>
    <scope>NUCLEOTIDE SEQUENCE [LARGE SCALE GENOMIC DNA]</scope>
    <source>
        <strain evidence="7 8">C32</strain>
    </source>
</reference>
<gene>
    <name evidence="7" type="ORF">L9G74_20885</name>
</gene>
<protein>
    <submittedName>
        <fullName evidence="7">TLC domain-containing protein</fullName>
    </submittedName>
</protein>
<dbReference type="InterPro" id="IPR006634">
    <property type="entry name" value="TLC-dom"/>
</dbReference>
<evidence type="ECO:0000259" key="6">
    <source>
        <dbReference type="Pfam" id="PF03798"/>
    </source>
</evidence>
<accession>A0ABT2FRB9</accession>
<comment type="subcellular location">
    <subcellularLocation>
        <location evidence="1">Membrane</location>
        <topology evidence="1">Multi-pass membrane protein</topology>
    </subcellularLocation>
</comment>
<feature type="domain" description="TLC" evidence="6">
    <location>
        <begin position="2"/>
        <end position="87"/>
    </location>
</feature>
<feature type="non-terminal residue" evidence="7">
    <location>
        <position position="1"/>
    </location>
</feature>
<evidence type="ECO:0000256" key="2">
    <source>
        <dbReference type="ARBA" id="ARBA00022692"/>
    </source>
</evidence>
<keyword evidence="4 5" id="KW-0472">Membrane</keyword>
<feature type="transmembrane region" description="Helical" evidence="5">
    <location>
        <begin position="39"/>
        <end position="56"/>
    </location>
</feature>
<comment type="caution">
    <text evidence="7">The sequence shown here is derived from an EMBL/GenBank/DDBJ whole genome shotgun (WGS) entry which is preliminary data.</text>
</comment>
<keyword evidence="3 5" id="KW-1133">Transmembrane helix</keyword>
<dbReference type="Pfam" id="PF03798">
    <property type="entry name" value="TRAM_LAG1_CLN8"/>
    <property type="match status" value="1"/>
</dbReference>
<evidence type="ECO:0000256" key="3">
    <source>
        <dbReference type="ARBA" id="ARBA00022989"/>
    </source>
</evidence>
<organism evidence="7 8">
    <name type="scientific">Shewanella electrica</name>
    <dbReference type="NCBI Taxonomy" id="515560"/>
    <lineage>
        <taxon>Bacteria</taxon>
        <taxon>Pseudomonadati</taxon>
        <taxon>Pseudomonadota</taxon>
        <taxon>Gammaproteobacteria</taxon>
        <taxon>Alteromonadales</taxon>
        <taxon>Shewanellaceae</taxon>
        <taxon>Shewanella</taxon>
    </lineage>
</organism>
<evidence type="ECO:0000256" key="1">
    <source>
        <dbReference type="ARBA" id="ARBA00004141"/>
    </source>
</evidence>
<feature type="transmembrane region" description="Helical" evidence="5">
    <location>
        <begin position="62"/>
        <end position="83"/>
    </location>
</feature>
<reference evidence="8" key="2">
    <citation type="submission" date="2023-07" db="EMBL/GenBank/DDBJ databases">
        <title>Shewanella mangrovi sp. nov., an acetaldehyde- degrading bacterium isolated from mangrove sediment.</title>
        <authorList>
            <person name="Liu Y."/>
        </authorList>
    </citation>
    <scope>NUCLEOTIDE SEQUENCE [LARGE SCALE GENOMIC DNA]</scope>
    <source>
        <strain evidence="8">C32</strain>
    </source>
</reference>
<dbReference type="RefSeq" id="WP_238898670.1">
    <property type="nucleotide sequence ID" value="NZ_JAKOGG010000350.1"/>
</dbReference>
<keyword evidence="2 5" id="KW-0812">Transmembrane</keyword>
<dbReference type="Proteomes" id="UP001201549">
    <property type="component" value="Unassembled WGS sequence"/>
</dbReference>
<dbReference type="EMBL" id="JAKOGG010000350">
    <property type="protein sequence ID" value="MCS4558877.1"/>
    <property type="molecule type" value="Genomic_DNA"/>
</dbReference>
<evidence type="ECO:0000313" key="7">
    <source>
        <dbReference type="EMBL" id="MCS4558877.1"/>
    </source>
</evidence>
<name>A0ABT2FRB9_9GAMM</name>
<proteinExistence type="predicted"/>
<keyword evidence="8" id="KW-1185">Reference proteome</keyword>
<sequence>LGCIALYRRPYRHCILWAAGCGEDFRQAPACLLTGLEKVYFMLFIAYYLVDIGFLWTNPDWVVFFCHHVITVMMVSFCLILNVQVVGM</sequence>
<evidence type="ECO:0000256" key="4">
    <source>
        <dbReference type="ARBA" id="ARBA00023136"/>
    </source>
</evidence>
<feature type="non-terminal residue" evidence="7">
    <location>
        <position position="88"/>
    </location>
</feature>
<evidence type="ECO:0000256" key="5">
    <source>
        <dbReference type="SAM" id="Phobius"/>
    </source>
</evidence>
<evidence type="ECO:0000313" key="8">
    <source>
        <dbReference type="Proteomes" id="UP001201549"/>
    </source>
</evidence>